<keyword evidence="2" id="KW-0472">Membrane</keyword>
<evidence type="ECO:0000313" key="4">
    <source>
        <dbReference type="Proteomes" id="UP001175001"/>
    </source>
</evidence>
<feature type="region of interest" description="Disordered" evidence="1">
    <location>
        <begin position="329"/>
        <end position="357"/>
    </location>
</feature>
<name>A0AA40CTK8_9PEZI</name>
<keyword evidence="4" id="KW-1185">Reference proteome</keyword>
<accession>A0AA40CTK8</accession>
<gene>
    <name evidence="3" type="ORF">DIS24_g6437</name>
</gene>
<keyword evidence="2" id="KW-0812">Transmembrane</keyword>
<dbReference type="EMBL" id="JAUJDW010000031">
    <property type="protein sequence ID" value="KAK0650870.1"/>
    <property type="molecule type" value="Genomic_DNA"/>
</dbReference>
<evidence type="ECO:0000256" key="2">
    <source>
        <dbReference type="SAM" id="Phobius"/>
    </source>
</evidence>
<dbReference type="Proteomes" id="UP001175001">
    <property type="component" value="Unassembled WGS sequence"/>
</dbReference>
<reference evidence="3" key="1">
    <citation type="submission" date="2023-06" db="EMBL/GenBank/DDBJ databases">
        <title>Multi-omics analyses reveal the molecular pathogenesis toolkit of Lasiodiplodia hormozganensis, a cross-kingdom pathogen.</title>
        <authorList>
            <person name="Felix C."/>
            <person name="Meneses R."/>
            <person name="Goncalves M.F.M."/>
            <person name="Tilleman L."/>
            <person name="Duarte A.S."/>
            <person name="Jorrin-Novo J.V."/>
            <person name="Van De Peer Y."/>
            <person name="Deforce D."/>
            <person name="Van Nieuwerburgh F."/>
            <person name="Esteves A.C."/>
            <person name="Alves A."/>
        </authorList>
    </citation>
    <scope>NUCLEOTIDE SEQUENCE</scope>
    <source>
        <strain evidence="3">CBS 339.90</strain>
    </source>
</reference>
<protein>
    <submittedName>
        <fullName evidence="3">Uncharacterized protein</fullName>
    </submittedName>
</protein>
<feature type="compositionally biased region" description="Low complexity" evidence="1">
    <location>
        <begin position="339"/>
        <end position="348"/>
    </location>
</feature>
<organism evidence="3 4">
    <name type="scientific">Lasiodiplodia hormozganensis</name>
    <dbReference type="NCBI Taxonomy" id="869390"/>
    <lineage>
        <taxon>Eukaryota</taxon>
        <taxon>Fungi</taxon>
        <taxon>Dikarya</taxon>
        <taxon>Ascomycota</taxon>
        <taxon>Pezizomycotina</taxon>
        <taxon>Dothideomycetes</taxon>
        <taxon>Dothideomycetes incertae sedis</taxon>
        <taxon>Botryosphaeriales</taxon>
        <taxon>Botryosphaeriaceae</taxon>
        <taxon>Lasiodiplodia</taxon>
    </lineage>
</organism>
<feature type="transmembrane region" description="Helical" evidence="2">
    <location>
        <begin position="219"/>
        <end position="241"/>
    </location>
</feature>
<dbReference type="AlphaFoldDB" id="A0AA40CTK8"/>
<evidence type="ECO:0000313" key="3">
    <source>
        <dbReference type="EMBL" id="KAK0650870.1"/>
    </source>
</evidence>
<proteinExistence type="predicted"/>
<comment type="caution">
    <text evidence="3">The sequence shown here is derived from an EMBL/GenBank/DDBJ whole genome shotgun (WGS) entry which is preliminary data.</text>
</comment>
<evidence type="ECO:0000256" key="1">
    <source>
        <dbReference type="SAM" id="MobiDB-lite"/>
    </source>
</evidence>
<sequence length="412" mass="45467">MPIEALQRVDADSVLVFLSANEIAYNTKVDDPWYSSHTPYFEVEAGGSGDPSQNQTNMSYFRDEPASVLGCTIQEQICNPRLPEDRRCTPLAGAYDRDANAAKLVESEEERFALEWQLWALFYMSTELWVILRTLGSASLASGDSLYDGIQQGLPDNQWQLDVERWHSIMLATLQGQAVDVAEGPPDAKLRAELAKPSNKRERELCKRQRILSTAHSNFSVFFLAFIFTTGGLIILLSWFLETIVAFFQKRRNLDSYSRLEWCTNETLQLQRLAHEELGMGKWEGCDEDVPVTEKGERLAVLDVSDLKHPRLRARPLGWEEMAAAVVEEEGNGGEGNEGIDTGSNTDDGSGGKKGTRCSVEAVEQDGRVSPLSTFAAPRLDDEDSLRAAAIAVASNVNRSDLGTGGSGEHGA</sequence>
<keyword evidence="2" id="KW-1133">Transmembrane helix</keyword>